<dbReference type="PANTHER" id="PTHR30469">
    <property type="entry name" value="MULTIDRUG RESISTANCE PROTEIN MDTA"/>
    <property type="match status" value="1"/>
</dbReference>
<evidence type="ECO:0000313" key="4">
    <source>
        <dbReference type="Proteomes" id="UP000002745"/>
    </source>
</evidence>
<dbReference type="KEGG" id="hba:Hbal_0128"/>
<sequence length="374" mass="39928">MSRSMKIAAGIFAVFILYFVGSALFRSGDDTQTHIPEGTANAVPTLDKPVPEKRSSKEVVRVLVRKSKSEMHPIYLNLKGRSEPERTVLVRSETTGVVSRANAVEGSFVKLNAVLCGLDVDARQANLDEVKAKYASAKLDYNATKELVEKGWKPENQEAAARATLDAAAAAVEGAEVELSKTDIRAPFAGIFEKREAEVGDFLSPGSVCGVMLDLDPLIVAADVSEKYAGILQSGATASAQLGHRSDESIAGKLRYVASSADVSTGTYRVEIALENSDMKYPAGQSAEIRIQIGEGLAHHISPALIVYSDDGAPGVRFVGPNSMVNLALVEIVDSDPSGVWVSGLPKEADIIVQGQDYVQQGLRVEAFFEGDNS</sequence>
<dbReference type="GO" id="GO:1990281">
    <property type="term" value="C:efflux pump complex"/>
    <property type="evidence" value="ECO:0007669"/>
    <property type="project" value="TreeGrafter"/>
</dbReference>
<protein>
    <submittedName>
        <fullName evidence="3">Efflux transporter, RND family, MFP subunit</fullName>
    </submittedName>
</protein>
<dbReference type="RefSeq" id="WP_012777988.1">
    <property type="nucleotide sequence ID" value="NC_012982.1"/>
</dbReference>
<gene>
    <name evidence="3" type="ordered locus">Hbal_0128</name>
</gene>
<evidence type="ECO:0000259" key="2">
    <source>
        <dbReference type="Pfam" id="PF25954"/>
    </source>
</evidence>
<reference evidence="4" key="1">
    <citation type="journal article" date="2011" name="J. Bacteriol.">
        <title>Genome sequences of eight morphologically diverse alphaproteobacteria.</title>
        <authorList>
            <consortium name="US DOE Joint Genome Institute"/>
            <person name="Brown P.J."/>
            <person name="Kysela D.T."/>
            <person name="Buechlein A."/>
            <person name="Hemmerich C."/>
            <person name="Brun Y.V."/>
        </authorList>
    </citation>
    <scope>NUCLEOTIDE SEQUENCE [LARGE SCALE GENOMIC DNA]</scope>
    <source>
        <strain evidence="4">ATCC 49814 / DSM 5838 / IFAM 1418</strain>
    </source>
</reference>
<feature type="domain" description="CusB-like beta-barrel" evidence="2">
    <location>
        <begin position="220"/>
        <end position="292"/>
    </location>
</feature>
<dbReference type="AlphaFoldDB" id="C6XL01"/>
<dbReference type="InterPro" id="IPR058792">
    <property type="entry name" value="Beta-barrel_RND_2"/>
</dbReference>
<dbReference type="PANTHER" id="PTHR30469:SF29">
    <property type="entry name" value="BLR2860 PROTEIN"/>
    <property type="match status" value="1"/>
</dbReference>
<comment type="similarity">
    <text evidence="1">Belongs to the membrane fusion protein (MFP) (TC 8.A.1) family.</text>
</comment>
<name>C6XL01_HIRBI</name>
<dbReference type="Gene3D" id="1.10.287.470">
    <property type="entry name" value="Helix hairpin bin"/>
    <property type="match status" value="1"/>
</dbReference>
<dbReference type="Gene3D" id="2.40.30.170">
    <property type="match status" value="1"/>
</dbReference>
<evidence type="ECO:0000256" key="1">
    <source>
        <dbReference type="ARBA" id="ARBA00009477"/>
    </source>
</evidence>
<dbReference type="Gene3D" id="2.40.50.100">
    <property type="match status" value="1"/>
</dbReference>
<accession>C6XL01</accession>
<keyword evidence="4" id="KW-1185">Reference proteome</keyword>
<dbReference type="STRING" id="582402.Hbal_0128"/>
<organism evidence="3 4">
    <name type="scientific">Hirschia baltica (strain ATCC 49814 / DSM 5838 / IFAM 1418)</name>
    <dbReference type="NCBI Taxonomy" id="582402"/>
    <lineage>
        <taxon>Bacteria</taxon>
        <taxon>Pseudomonadati</taxon>
        <taxon>Pseudomonadota</taxon>
        <taxon>Alphaproteobacteria</taxon>
        <taxon>Hyphomonadales</taxon>
        <taxon>Hyphomonadaceae</taxon>
        <taxon>Hirschia</taxon>
    </lineage>
</organism>
<dbReference type="Proteomes" id="UP000002745">
    <property type="component" value="Chromosome"/>
</dbReference>
<dbReference type="eggNOG" id="COG0845">
    <property type="taxonomic scope" value="Bacteria"/>
</dbReference>
<dbReference type="InterPro" id="IPR006143">
    <property type="entry name" value="RND_pump_MFP"/>
</dbReference>
<dbReference type="Pfam" id="PF25954">
    <property type="entry name" value="Beta-barrel_RND_2"/>
    <property type="match status" value="1"/>
</dbReference>
<evidence type="ECO:0000313" key="3">
    <source>
        <dbReference type="EMBL" id="ACT57830.1"/>
    </source>
</evidence>
<proteinExistence type="inferred from homology"/>
<dbReference type="SUPFAM" id="SSF111369">
    <property type="entry name" value="HlyD-like secretion proteins"/>
    <property type="match status" value="1"/>
</dbReference>
<dbReference type="HOGENOM" id="CLU_018816_0_0_5"/>
<dbReference type="NCBIfam" id="TIGR01730">
    <property type="entry name" value="RND_mfp"/>
    <property type="match status" value="1"/>
</dbReference>
<dbReference type="GO" id="GO:0015562">
    <property type="term" value="F:efflux transmembrane transporter activity"/>
    <property type="evidence" value="ECO:0007669"/>
    <property type="project" value="TreeGrafter"/>
</dbReference>
<dbReference type="EMBL" id="CP001678">
    <property type="protein sequence ID" value="ACT57830.1"/>
    <property type="molecule type" value="Genomic_DNA"/>
</dbReference>